<dbReference type="Pfam" id="PF02321">
    <property type="entry name" value="OEP"/>
    <property type="match status" value="2"/>
</dbReference>
<keyword evidence="8" id="KW-0732">Signal</keyword>
<keyword evidence="10" id="KW-1185">Reference proteome</keyword>
<keyword evidence="3" id="KW-0813">Transport</keyword>
<evidence type="ECO:0000256" key="4">
    <source>
        <dbReference type="ARBA" id="ARBA00022452"/>
    </source>
</evidence>
<comment type="subcellular location">
    <subcellularLocation>
        <location evidence="1">Cell outer membrane</location>
    </subcellularLocation>
</comment>
<feature type="chain" id="PRO_5013608475" evidence="8">
    <location>
        <begin position="22"/>
        <end position="436"/>
    </location>
</feature>
<dbReference type="PANTHER" id="PTHR30026">
    <property type="entry name" value="OUTER MEMBRANE PROTEIN TOLC"/>
    <property type="match status" value="1"/>
</dbReference>
<evidence type="ECO:0000256" key="6">
    <source>
        <dbReference type="ARBA" id="ARBA00023136"/>
    </source>
</evidence>
<evidence type="ECO:0000256" key="8">
    <source>
        <dbReference type="SAM" id="SignalP"/>
    </source>
</evidence>
<dbReference type="SUPFAM" id="SSF56954">
    <property type="entry name" value="Outer membrane efflux proteins (OEP)"/>
    <property type="match status" value="1"/>
</dbReference>
<organism evidence="9 10">
    <name type="scientific">Pedobacter ginsengisoli</name>
    <dbReference type="NCBI Taxonomy" id="363852"/>
    <lineage>
        <taxon>Bacteria</taxon>
        <taxon>Pseudomonadati</taxon>
        <taxon>Bacteroidota</taxon>
        <taxon>Sphingobacteriia</taxon>
        <taxon>Sphingobacteriales</taxon>
        <taxon>Sphingobacteriaceae</taxon>
        <taxon>Pedobacter</taxon>
    </lineage>
</organism>
<dbReference type="AlphaFoldDB" id="A0A2D1UCC7"/>
<dbReference type="PANTHER" id="PTHR30026:SF20">
    <property type="entry name" value="OUTER MEMBRANE PROTEIN TOLC"/>
    <property type="match status" value="1"/>
</dbReference>
<dbReference type="KEGG" id="pgs:CPT03_15910"/>
<keyword evidence="4" id="KW-1134">Transmembrane beta strand</keyword>
<dbReference type="InterPro" id="IPR051906">
    <property type="entry name" value="TolC-like"/>
</dbReference>
<dbReference type="Gene3D" id="1.20.1600.10">
    <property type="entry name" value="Outer membrane efflux proteins (OEP)"/>
    <property type="match status" value="1"/>
</dbReference>
<evidence type="ECO:0000313" key="9">
    <source>
        <dbReference type="EMBL" id="ATP59278.1"/>
    </source>
</evidence>
<protein>
    <submittedName>
        <fullName evidence="9">Transporter</fullName>
    </submittedName>
</protein>
<keyword evidence="7" id="KW-0998">Cell outer membrane</keyword>
<dbReference type="GO" id="GO:0015562">
    <property type="term" value="F:efflux transmembrane transporter activity"/>
    <property type="evidence" value="ECO:0007669"/>
    <property type="project" value="InterPro"/>
</dbReference>
<name>A0A2D1UCC7_9SPHI</name>
<dbReference type="RefSeq" id="WP_099441149.1">
    <property type="nucleotide sequence ID" value="NZ_CP024091.1"/>
</dbReference>
<evidence type="ECO:0000313" key="10">
    <source>
        <dbReference type="Proteomes" id="UP000223749"/>
    </source>
</evidence>
<gene>
    <name evidence="9" type="ORF">CPT03_15910</name>
</gene>
<feature type="signal peptide" evidence="8">
    <location>
        <begin position="1"/>
        <end position="21"/>
    </location>
</feature>
<evidence type="ECO:0000256" key="7">
    <source>
        <dbReference type="ARBA" id="ARBA00023237"/>
    </source>
</evidence>
<comment type="similarity">
    <text evidence="2">Belongs to the outer membrane factor (OMF) (TC 1.B.17) family.</text>
</comment>
<accession>A0A2D1UCC7</accession>
<dbReference type="GO" id="GO:0015288">
    <property type="term" value="F:porin activity"/>
    <property type="evidence" value="ECO:0007669"/>
    <property type="project" value="TreeGrafter"/>
</dbReference>
<reference evidence="9 10" key="1">
    <citation type="submission" date="2017-10" db="EMBL/GenBank/DDBJ databases">
        <title>Whole genome of Pedobacter ginsengisoli T01R-27 isolated from tomato rhizosphere.</title>
        <authorList>
            <person name="Weon H.-Y."/>
            <person name="Lee S.A."/>
            <person name="Sang M.K."/>
            <person name="Song J."/>
        </authorList>
    </citation>
    <scope>NUCLEOTIDE SEQUENCE [LARGE SCALE GENOMIC DNA]</scope>
    <source>
        <strain evidence="9 10">T01R-27</strain>
    </source>
</reference>
<sequence length="436" mass="48418">MKKLNFILIILFAAFVQNAWGQEKLSLEQAITIALQNNYDIKLVNNDLQIAKNNTNIGNAGFLPGVTGSFATDGSRQNTVQTTSTGAERVADGVRNTSMNYGVALDWTIFDGFKMFATYDKLKELQKQGEVTAKATILTTIADVISSYYAVVKQQRLVLANDSALDISKFRLTIADNKLKLGKGSKLDVLAAQVDYNTDTSAYLQQKNLLQTAMITLNQVMARAIDVKFTAEEGMNIDYKLDYALLQEQTQQLNPDLQHAFINKKVAELSLKEVKGQRYPVVGVNGGYAFSRSANPTGFNQKFRGQGISYGLTASMNIFNGFLQRQNERNAKVSINSSEVALEKTRLTINAQLLTAFENYKTSLDLLKIETKNVDIAKQNLDITLAKYRLGSIAPLELREAQRNSINAITRFLEAQYQAKLTEISLKEISGTLNIQ</sequence>
<keyword evidence="6" id="KW-0472">Membrane</keyword>
<dbReference type="GO" id="GO:0009279">
    <property type="term" value="C:cell outer membrane"/>
    <property type="evidence" value="ECO:0007669"/>
    <property type="project" value="UniProtKB-SubCell"/>
</dbReference>
<proteinExistence type="inferred from homology"/>
<dbReference type="InterPro" id="IPR003423">
    <property type="entry name" value="OMP_efflux"/>
</dbReference>
<evidence type="ECO:0000256" key="3">
    <source>
        <dbReference type="ARBA" id="ARBA00022448"/>
    </source>
</evidence>
<dbReference type="OrthoDB" id="9771205at2"/>
<keyword evidence="5" id="KW-0812">Transmembrane</keyword>
<evidence type="ECO:0000256" key="2">
    <source>
        <dbReference type="ARBA" id="ARBA00007613"/>
    </source>
</evidence>
<dbReference type="GO" id="GO:1990281">
    <property type="term" value="C:efflux pump complex"/>
    <property type="evidence" value="ECO:0007669"/>
    <property type="project" value="TreeGrafter"/>
</dbReference>
<dbReference type="Proteomes" id="UP000223749">
    <property type="component" value="Chromosome"/>
</dbReference>
<dbReference type="EMBL" id="CP024091">
    <property type="protein sequence ID" value="ATP59278.1"/>
    <property type="molecule type" value="Genomic_DNA"/>
</dbReference>
<evidence type="ECO:0000256" key="1">
    <source>
        <dbReference type="ARBA" id="ARBA00004442"/>
    </source>
</evidence>
<evidence type="ECO:0000256" key="5">
    <source>
        <dbReference type="ARBA" id="ARBA00022692"/>
    </source>
</evidence>